<dbReference type="Gene3D" id="3.40.630.30">
    <property type="match status" value="1"/>
</dbReference>
<evidence type="ECO:0000259" key="1">
    <source>
        <dbReference type="PROSITE" id="PS51186"/>
    </source>
</evidence>
<accession>A0ABS9ZRC1</accession>
<dbReference type="InterPro" id="IPR051531">
    <property type="entry name" value="N-acetyltransferase"/>
</dbReference>
<keyword evidence="3" id="KW-1185">Reference proteome</keyword>
<dbReference type="PANTHER" id="PTHR43792:SF16">
    <property type="entry name" value="N-ACETYLTRANSFERASE DOMAIN-CONTAINING PROTEIN"/>
    <property type="match status" value="1"/>
</dbReference>
<protein>
    <submittedName>
        <fullName evidence="2">GNAT family N-acetyltransferase</fullName>
    </submittedName>
</protein>
<dbReference type="InterPro" id="IPR016181">
    <property type="entry name" value="Acyl_CoA_acyltransferase"/>
</dbReference>
<dbReference type="PROSITE" id="PS51186">
    <property type="entry name" value="GNAT"/>
    <property type="match status" value="1"/>
</dbReference>
<evidence type="ECO:0000313" key="2">
    <source>
        <dbReference type="EMBL" id="MCJ0741135.1"/>
    </source>
</evidence>
<dbReference type="EMBL" id="JALGBH010000001">
    <property type="protein sequence ID" value="MCJ0741135.1"/>
    <property type="molecule type" value="Genomic_DNA"/>
</dbReference>
<organism evidence="2 3">
    <name type="scientific">Pedobacter montanisoli</name>
    <dbReference type="NCBI Taxonomy" id="2923277"/>
    <lineage>
        <taxon>Bacteria</taxon>
        <taxon>Pseudomonadati</taxon>
        <taxon>Bacteroidota</taxon>
        <taxon>Sphingobacteriia</taxon>
        <taxon>Sphingobacteriales</taxon>
        <taxon>Sphingobacteriaceae</taxon>
        <taxon>Pedobacter</taxon>
    </lineage>
</organism>
<gene>
    <name evidence="2" type="ORF">MMF97_00340</name>
</gene>
<dbReference type="Proteomes" id="UP001165460">
    <property type="component" value="Unassembled WGS sequence"/>
</dbReference>
<proteinExistence type="predicted"/>
<name>A0ABS9ZRC1_9SPHI</name>
<feature type="domain" description="N-acetyltransferase" evidence="1">
    <location>
        <begin position="10"/>
        <end position="174"/>
    </location>
</feature>
<sequence length="182" mass="21231">MKIFAETERCILREIIPEDLEGMYDLDSDPEVHKYLGNKPVTDKKQAAEMISFIRQQYTDNGIGRWAVIDKSTHEFIGWTGLKYIKDEINHHINFYDLGYRLRKKHWGQGIATETALASLKYAFDELGLNEVYALADVANEGSNKILKKVGLHFIEEFDFEGTPHNWYKILKTEFEQKRAKK</sequence>
<dbReference type="RefSeq" id="WP_243357500.1">
    <property type="nucleotide sequence ID" value="NZ_JALGBH010000001.1"/>
</dbReference>
<comment type="caution">
    <text evidence="2">The sequence shown here is derived from an EMBL/GenBank/DDBJ whole genome shotgun (WGS) entry which is preliminary data.</text>
</comment>
<dbReference type="PANTHER" id="PTHR43792">
    <property type="entry name" value="GNAT FAMILY, PUTATIVE (AFU_ORTHOLOGUE AFUA_3G00765)-RELATED-RELATED"/>
    <property type="match status" value="1"/>
</dbReference>
<dbReference type="Pfam" id="PF13302">
    <property type="entry name" value="Acetyltransf_3"/>
    <property type="match status" value="1"/>
</dbReference>
<reference evidence="2" key="1">
    <citation type="submission" date="2022-03" db="EMBL/GenBank/DDBJ databases">
        <authorList>
            <person name="Woo C.Y."/>
        </authorList>
    </citation>
    <scope>NUCLEOTIDE SEQUENCE</scope>
    <source>
        <strain evidence="2">CYS-01</strain>
    </source>
</reference>
<evidence type="ECO:0000313" key="3">
    <source>
        <dbReference type="Proteomes" id="UP001165460"/>
    </source>
</evidence>
<dbReference type="SUPFAM" id="SSF55729">
    <property type="entry name" value="Acyl-CoA N-acyltransferases (Nat)"/>
    <property type="match status" value="1"/>
</dbReference>
<dbReference type="InterPro" id="IPR000182">
    <property type="entry name" value="GNAT_dom"/>
</dbReference>